<proteinExistence type="inferred from homology"/>
<evidence type="ECO:0000256" key="1">
    <source>
        <dbReference type="ARBA" id="ARBA00005046"/>
    </source>
</evidence>
<dbReference type="InterPro" id="IPR003448">
    <property type="entry name" value="Mopterin_biosynth_MoaE"/>
</dbReference>
<accession>A0A6S6S5B8</accession>
<dbReference type="PANTHER" id="PTHR23404">
    <property type="entry name" value="MOLYBDOPTERIN SYNTHASE RELATED"/>
    <property type="match status" value="1"/>
</dbReference>
<evidence type="ECO:0000256" key="8">
    <source>
        <dbReference type="ARBA" id="ARBA00030407"/>
    </source>
</evidence>
<gene>
    <name evidence="12" type="ORF">HELGO_WM11237</name>
</gene>
<dbReference type="AlphaFoldDB" id="A0A6S6S5B8"/>
<sequence>MHVIKITEEPLSPWSELASFESEHLQGATDFGAQANFIGYMRDFNEGDNVIGMTLEHYPSMTEQKLASLAEASDEKWPILHTLIIHRTGNIKPSDPIVLVATWSAHRKAAFESCRYLMEALKSSVPFWKKEMLIDGSQRWVKKNTSG</sequence>
<comment type="similarity">
    <text evidence="2">Belongs to the MoaE family.</text>
</comment>
<evidence type="ECO:0000256" key="11">
    <source>
        <dbReference type="ARBA" id="ARBA00049878"/>
    </source>
</evidence>
<comment type="catalytic activity">
    <reaction evidence="11">
        <text>2 [molybdopterin-synthase sulfur-carrier protein]-C-terminal-Gly-aminoethanethioate + cyclic pyranopterin phosphate + H2O = molybdopterin + 2 [molybdopterin-synthase sulfur-carrier protein]-C-terminal Gly-Gly + 2 H(+)</text>
        <dbReference type="Rhea" id="RHEA:26333"/>
        <dbReference type="Rhea" id="RHEA-COMP:12202"/>
        <dbReference type="Rhea" id="RHEA-COMP:19907"/>
        <dbReference type="ChEBI" id="CHEBI:15377"/>
        <dbReference type="ChEBI" id="CHEBI:15378"/>
        <dbReference type="ChEBI" id="CHEBI:58698"/>
        <dbReference type="ChEBI" id="CHEBI:59648"/>
        <dbReference type="ChEBI" id="CHEBI:90778"/>
        <dbReference type="ChEBI" id="CHEBI:232372"/>
        <dbReference type="EC" id="2.8.1.12"/>
    </reaction>
</comment>
<dbReference type="EC" id="2.8.1.12" evidence="3"/>
<dbReference type="Pfam" id="PF02391">
    <property type="entry name" value="MoaE"/>
    <property type="match status" value="1"/>
</dbReference>
<evidence type="ECO:0000256" key="2">
    <source>
        <dbReference type="ARBA" id="ARBA00005426"/>
    </source>
</evidence>
<organism evidence="12">
    <name type="scientific">uncultured Thiotrichaceae bacterium</name>
    <dbReference type="NCBI Taxonomy" id="298394"/>
    <lineage>
        <taxon>Bacteria</taxon>
        <taxon>Pseudomonadati</taxon>
        <taxon>Pseudomonadota</taxon>
        <taxon>Gammaproteobacteria</taxon>
        <taxon>Thiotrichales</taxon>
        <taxon>Thiotrichaceae</taxon>
        <taxon>environmental samples</taxon>
    </lineage>
</organism>
<evidence type="ECO:0000256" key="9">
    <source>
        <dbReference type="ARBA" id="ARBA00030781"/>
    </source>
</evidence>
<dbReference type="Gene3D" id="3.90.1170.40">
    <property type="entry name" value="Molybdopterin biosynthesis MoaE subunit"/>
    <property type="match status" value="1"/>
</dbReference>
<comment type="subunit">
    <text evidence="6">Heterotetramer of 2 MoaD subunits and 2 MoaE subunits. Also stable as homodimer. The enzyme changes between these two forms during catalysis.</text>
</comment>
<dbReference type="EMBL" id="CACVAY010000015">
    <property type="protein sequence ID" value="CAA6803531.1"/>
    <property type="molecule type" value="Genomic_DNA"/>
</dbReference>
<comment type="pathway">
    <text evidence="1">Cofactor biosynthesis; molybdopterin biosynthesis.</text>
</comment>
<evidence type="ECO:0000256" key="10">
    <source>
        <dbReference type="ARBA" id="ARBA00032474"/>
    </source>
</evidence>
<dbReference type="CDD" id="cd00756">
    <property type="entry name" value="MoaE"/>
    <property type="match status" value="1"/>
</dbReference>
<dbReference type="SUPFAM" id="SSF54690">
    <property type="entry name" value="Molybdopterin synthase subunit MoaE"/>
    <property type="match status" value="1"/>
</dbReference>
<evidence type="ECO:0000256" key="5">
    <source>
        <dbReference type="ARBA" id="ARBA00023150"/>
    </source>
</evidence>
<evidence type="ECO:0000256" key="3">
    <source>
        <dbReference type="ARBA" id="ARBA00011950"/>
    </source>
</evidence>
<dbReference type="GO" id="GO:0006777">
    <property type="term" value="P:Mo-molybdopterin cofactor biosynthetic process"/>
    <property type="evidence" value="ECO:0007669"/>
    <property type="project" value="UniProtKB-KW"/>
</dbReference>
<dbReference type="InterPro" id="IPR036563">
    <property type="entry name" value="MoaE_sf"/>
</dbReference>
<evidence type="ECO:0000313" key="12">
    <source>
        <dbReference type="EMBL" id="CAA6803531.1"/>
    </source>
</evidence>
<keyword evidence="5" id="KW-0501">Molybdenum cofactor biosynthesis</keyword>
<evidence type="ECO:0000256" key="6">
    <source>
        <dbReference type="ARBA" id="ARBA00026066"/>
    </source>
</evidence>
<dbReference type="GO" id="GO:0030366">
    <property type="term" value="F:molybdopterin synthase activity"/>
    <property type="evidence" value="ECO:0007669"/>
    <property type="project" value="UniProtKB-EC"/>
</dbReference>
<reference evidence="12" key="1">
    <citation type="submission" date="2020-01" db="EMBL/GenBank/DDBJ databases">
        <authorList>
            <person name="Meier V. D."/>
            <person name="Meier V D."/>
        </authorList>
    </citation>
    <scope>NUCLEOTIDE SEQUENCE</scope>
    <source>
        <strain evidence="12">HLG_WM_MAG_07</strain>
    </source>
</reference>
<dbReference type="UniPathway" id="UPA00344"/>
<name>A0A6S6S5B8_9GAMM</name>
<evidence type="ECO:0000256" key="7">
    <source>
        <dbReference type="ARBA" id="ARBA00029745"/>
    </source>
</evidence>
<evidence type="ECO:0000256" key="4">
    <source>
        <dbReference type="ARBA" id="ARBA00013858"/>
    </source>
</evidence>
<protein>
    <recommendedName>
        <fullName evidence="4">Molybdopterin synthase catalytic subunit</fullName>
        <ecNumber evidence="3">2.8.1.12</ecNumber>
    </recommendedName>
    <alternativeName>
        <fullName evidence="9">MPT synthase subunit 2</fullName>
    </alternativeName>
    <alternativeName>
        <fullName evidence="7">Molybdenum cofactor biosynthesis protein E</fullName>
    </alternativeName>
    <alternativeName>
        <fullName evidence="8">Molybdopterin-converting factor large subunit</fullName>
    </alternativeName>
    <alternativeName>
        <fullName evidence="10">Molybdopterin-converting factor subunit 2</fullName>
    </alternativeName>
</protein>